<reference evidence="4 5" key="1">
    <citation type="submission" date="2024-01" db="EMBL/GenBank/DDBJ databases">
        <authorList>
            <person name="Waweru B."/>
        </authorList>
    </citation>
    <scope>NUCLEOTIDE SEQUENCE [LARGE SCALE GENOMIC DNA]</scope>
</reference>
<sequence length="441" mass="49385">MKVQILSRKFIAPSFPTPPNLQNLKLSCFDQLAAPLHGLFLFYYLPNGEDHGGNNAERSKKLEKSLSETLTLFYPLGGRSIKENFSIECNDKGAEYLEAQVSGSLSQLLEREELETEMWWHLVPGNFQPENSPLLTIQFNMFDCGGLAIGTCMAHSIADGYTIGTFVNAWATACRIGIEKVHCRPSFPFGSLFPPKNIPTISSVCDPTRGGEINKVVKKTFVFNRATISKLKEIATSTHDSNQLLKHQPTRVEVVTGLVWMILTKVAQAIHGHLRPSIFGIVVNMRGKTSITMPEYSCGNFVNFAIAEFVPDDGSKIELRDFVNRVHAATRSLVDDFAKASSGDDLFWIKIKKMREASEAWEKPETDLYMVSSLCRFPLYETDFGWGKPSWVRLVDKTNNYSAIVILDTKDGDGIEVVIRLDESRMLLFQQNLDLALTGNI</sequence>
<keyword evidence="2" id="KW-0808">Transferase</keyword>
<comment type="similarity">
    <text evidence="1">Belongs to the plant acyltransferase family.</text>
</comment>
<evidence type="ECO:0000313" key="5">
    <source>
        <dbReference type="Proteomes" id="UP001314170"/>
    </source>
</evidence>
<accession>A0AAV1RWV0</accession>
<organism evidence="4 5">
    <name type="scientific">Dovyalis caffra</name>
    <dbReference type="NCBI Taxonomy" id="77055"/>
    <lineage>
        <taxon>Eukaryota</taxon>
        <taxon>Viridiplantae</taxon>
        <taxon>Streptophyta</taxon>
        <taxon>Embryophyta</taxon>
        <taxon>Tracheophyta</taxon>
        <taxon>Spermatophyta</taxon>
        <taxon>Magnoliopsida</taxon>
        <taxon>eudicotyledons</taxon>
        <taxon>Gunneridae</taxon>
        <taxon>Pentapetalae</taxon>
        <taxon>rosids</taxon>
        <taxon>fabids</taxon>
        <taxon>Malpighiales</taxon>
        <taxon>Salicaceae</taxon>
        <taxon>Flacourtieae</taxon>
        <taxon>Dovyalis</taxon>
    </lineage>
</organism>
<dbReference type="AlphaFoldDB" id="A0AAV1RWV0"/>
<proteinExistence type="inferred from homology"/>
<name>A0AAV1RWV0_9ROSI</name>
<dbReference type="Pfam" id="PF02458">
    <property type="entry name" value="Transferase"/>
    <property type="match status" value="1"/>
</dbReference>
<keyword evidence="5" id="KW-1185">Reference proteome</keyword>
<gene>
    <name evidence="4" type="ORF">DCAF_LOCUS15347</name>
</gene>
<dbReference type="GO" id="GO:0016746">
    <property type="term" value="F:acyltransferase activity"/>
    <property type="evidence" value="ECO:0007669"/>
    <property type="project" value="UniProtKB-KW"/>
</dbReference>
<dbReference type="Proteomes" id="UP001314170">
    <property type="component" value="Unassembled WGS sequence"/>
</dbReference>
<dbReference type="PANTHER" id="PTHR31623">
    <property type="entry name" value="F21J9.9"/>
    <property type="match status" value="1"/>
</dbReference>
<evidence type="ECO:0000256" key="1">
    <source>
        <dbReference type="ARBA" id="ARBA00009861"/>
    </source>
</evidence>
<dbReference type="InterPro" id="IPR023213">
    <property type="entry name" value="CAT-like_dom_sf"/>
</dbReference>
<dbReference type="PANTHER" id="PTHR31623:SF124">
    <property type="entry name" value="VINORINE SYNTHASE-RELATED"/>
    <property type="match status" value="1"/>
</dbReference>
<comment type="caution">
    <text evidence="4">The sequence shown here is derived from an EMBL/GenBank/DDBJ whole genome shotgun (WGS) entry which is preliminary data.</text>
</comment>
<dbReference type="EMBL" id="CAWUPB010001159">
    <property type="protein sequence ID" value="CAK7340266.1"/>
    <property type="molecule type" value="Genomic_DNA"/>
</dbReference>
<dbReference type="Gene3D" id="3.30.559.10">
    <property type="entry name" value="Chloramphenicol acetyltransferase-like domain"/>
    <property type="match status" value="2"/>
</dbReference>
<evidence type="ECO:0000313" key="4">
    <source>
        <dbReference type="EMBL" id="CAK7340266.1"/>
    </source>
</evidence>
<protein>
    <submittedName>
        <fullName evidence="4">Uncharacterized protein</fullName>
    </submittedName>
</protein>
<evidence type="ECO:0000256" key="3">
    <source>
        <dbReference type="ARBA" id="ARBA00023315"/>
    </source>
</evidence>
<evidence type="ECO:0000256" key="2">
    <source>
        <dbReference type="ARBA" id="ARBA00022679"/>
    </source>
</evidence>
<keyword evidence="3" id="KW-0012">Acyltransferase</keyword>